<gene>
    <name evidence="8" type="ORF">HNR23_004968</name>
</gene>
<evidence type="ECO:0000256" key="1">
    <source>
        <dbReference type="ARBA" id="ARBA00004141"/>
    </source>
</evidence>
<dbReference type="AlphaFoldDB" id="A0A7W9YMJ0"/>
<keyword evidence="9" id="KW-1185">Reference proteome</keyword>
<name>A0A7W9YMJ0_9ACTN</name>
<feature type="transmembrane region" description="Helical" evidence="6">
    <location>
        <begin position="59"/>
        <end position="81"/>
    </location>
</feature>
<accession>A0A7W9YMJ0</accession>
<evidence type="ECO:0000313" key="8">
    <source>
        <dbReference type="EMBL" id="MBB6174908.1"/>
    </source>
</evidence>
<evidence type="ECO:0000256" key="4">
    <source>
        <dbReference type="ARBA" id="ARBA00023136"/>
    </source>
</evidence>
<sequence length="280" mass="30429">MSNRSTLQESKARPDPVRQALARRGENLRRPGPLSASVTFGWRALLKIKYNTDQLHDAFLIPVLFTVMFTLVFGGALAGTTGEYLEYLLPGIWTFVILTMTLYTGSAVSADMAKGIFDRFRTLRIWRPAVIVGALIGDVVRYTIGSVMVVLVGLVMGLRPSGGLIGVLLSALLILLFAFSVSWIWTAVGVLVRSPDTVSSVGMPVLYAMVGLSNVFVDPETMPSWLRAIVGINPVTHLVDAVRALLNGEVAVAQVGWVLLGCGVMIAVFGPITMYAYRRR</sequence>
<evidence type="ECO:0000256" key="3">
    <source>
        <dbReference type="ARBA" id="ARBA00022989"/>
    </source>
</evidence>
<keyword evidence="5" id="KW-0046">Antibiotic resistance</keyword>
<evidence type="ECO:0000259" key="7">
    <source>
        <dbReference type="PROSITE" id="PS51012"/>
    </source>
</evidence>
<dbReference type="PANTHER" id="PTHR43229:SF2">
    <property type="entry name" value="NODULATION PROTEIN J"/>
    <property type="match status" value="1"/>
</dbReference>
<proteinExistence type="inferred from homology"/>
<comment type="subcellular location">
    <subcellularLocation>
        <location evidence="6">Cell membrane</location>
        <topology evidence="6">Multi-pass membrane protein</topology>
    </subcellularLocation>
    <subcellularLocation>
        <location evidence="1">Membrane</location>
        <topology evidence="1">Multi-pass membrane protein</topology>
    </subcellularLocation>
</comment>
<evidence type="ECO:0000256" key="2">
    <source>
        <dbReference type="ARBA" id="ARBA00022692"/>
    </source>
</evidence>
<dbReference type="GO" id="GO:0140359">
    <property type="term" value="F:ABC-type transporter activity"/>
    <property type="evidence" value="ECO:0007669"/>
    <property type="project" value="InterPro"/>
</dbReference>
<keyword evidence="3 6" id="KW-1133">Transmembrane helix</keyword>
<dbReference type="GO" id="GO:0046677">
    <property type="term" value="P:response to antibiotic"/>
    <property type="evidence" value="ECO:0007669"/>
    <property type="project" value="UniProtKB-KW"/>
</dbReference>
<feature type="transmembrane region" description="Helical" evidence="6">
    <location>
        <begin position="129"/>
        <end position="158"/>
    </location>
</feature>
<organism evidence="8 9">
    <name type="scientific">Nocardiopsis mwathae</name>
    <dbReference type="NCBI Taxonomy" id="1472723"/>
    <lineage>
        <taxon>Bacteria</taxon>
        <taxon>Bacillati</taxon>
        <taxon>Actinomycetota</taxon>
        <taxon>Actinomycetes</taxon>
        <taxon>Streptosporangiales</taxon>
        <taxon>Nocardiopsidaceae</taxon>
        <taxon>Nocardiopsis</taxon>
    </lineage>
</organism>
<dbReference type="InterPro" id="IPR051784">
    <property type="entry name" value="Nod_factor_ABC_transporter"/>
</dbReference>
<evidence type="ECO:0000313" key="9">
    <source>
        <dbReference type="Proteomes" id="UP000546642"/>
    </source>
</evidence>
<keyword evidence="6" id="KW-1003">Cell membrane</keyword>
<feature type="transmembrane region" description="Helical" evidence="6">
    <location>
        <begin position="164"/>
        <end position="185"/>
    </location>
</feature>
<keyword evidence="4 6" id="KW-0472">Membrane</keyword>
<reference evidence="8 9" key="1">
    <citation type="submission" date="2020-08" db="EMBL/GenBank/DDBJ databases">
        <title>Sequencing the genomes of 1000 actinobacteria strains.</title>
        <authorList>
            <person name="Klenk H.-P."/>
        </authorList>
    </citation>
    <scope>NUCLEOTIDE SEQUENCE [LARGE SCALE GENOMIC DNA]</scope>
    <source>
        <strain evidence="8 9">DSM 46659</strain>
    </source>
</reference>
<dbReference type="Pfam" id="PF01061">
    <property type="entry name" value="ABC2_membrane"/>
    <property type="match status" value="1"/>
</dbReference>
<dbReference type="PANTHER" id="PTHR43229">
    <property type="entry name" value="NODULATION PROTEIN J"/>
    <property type="match status" value="1"/>
</dbReference>
<evidence type="ECO:0000256" key="5">
    <source>
        <dbReference type="ARBA" id="ARBA00023251"/>
    </source>
</evidence>
<dbReference type="PIRSF" id="PIRSF006648">
    <property type="entry name" value="DrrB"/>
    <property type="match status" value="1"/>
</dbReference>
<dbReference type="Proteomes" id="UP000546642">
    <property type="component" value="Unassembled WGS sequence"/>
</dbReference>
<feature type="transmembrane region" description="Helical" evidence="6">
    <location>
        <begin position="255"/>
        <end position="277"/>
    </location>
</feature>
<dbReference type="RefSeq" id="WP_184079244.1">
    <property type="nucleotide sequence ID" value="NZ_JACHDS010000001.1"/>
</dbReference>
<dbReference type="EMBL" id="JACHDS010000001">
    <property type="protein sequence ID" value="MBB6174908.1"/>
    <property type="molecule type" value="Genomic_DNA"/>
</dbReference>
<feature type="domain" description="ABC transmembrane type-2" evidence="7">
    <location>
        <begin position="53"/>
        <end position="280"/>
    </location>
</feature>
<dbReference type="PROSITE" id="PS51012">
    <property type="entry name" value="ABC_TM2"/>
    <property type="match status" value="1"/>
</dbReference>
<dbReference type="InterPro" id="IPR000412">
    <property type="entry name" value="ABC_2_transport"/>
</dbReference>
<feature type="transmembrane region" description="Helical" evidence="6">
    <location>
        <begin position="87"/>
        <end position="108"/>
    </location>
</feature>
<evidence type="ECO:0000256" key="6">
    <source>
        <dbReference type="RuleBase" id="RU361157"/>
    </source>
</evidence>
<keyword evidence="6" id="KW-0813">Transport</keyword>
<feature type="transmembrane region" description="Helical" evidence="6">
    <location>
        <begin position="197"/>
        <end position="217"/>
    </location>
</feature>
<comment type="similarity">
    <text evidence="6">Belongs to the ABC-2 integral membrane protein family.</text>
</comment>
<protein>
    <recommendedName>
        <fullName evidence="6">Transport permease protein</fullName>
    </recommendedName>
</protein>
<dbReference type="InterPro" id="IPR047817">
    <property type="entry name" value="ABC2_TM_bact-type"/>
</dbReference>
<keyword evidence="2 6" id="KW-0812">Transmembrane</keyword>
<dbReference type="InterPro" id="IPR013525">
    <property type="entry name" value="ABC2_TM"/>
</dbReference>
<comment type="caution">
    <text evidence="8">The sequence shown here is derived from an EMBL/GenBank/DDBJ whole genome shotgun (WGS) entry which is preliminary data.</text>
</comment>
<dbReference type="GO" id="GO:0043190">
    <property type="term" value="C:ATP-binding cassette (ABC) transporter complex"/>
    <property type="evidence" value="ECO:0007669"/>
    <property type="project" value="InterPro"/>
</dbReference>